<feature type="domain" description="HTH deoR-type" evidence="3">
    <location>
        <begin position="5"/>
        <end position="60"/>
    </location>
</feature>
<organism evidence="4 5">
    <name type="scientific">Acidisarcina polymorpha</name>
    <dbReference type="NCBI Taxonomy" id="2211140"/>
    <lineage>
        <taxon>Bacteria</taxon>
        <taxon>Pseudomonadati</taxon>
        <taxon>Acidobacteriota</taxon>
        <taxon>Terriglobia</taxon>
        <taxon>Terriglobales</taxon>
        <taxon>Acidobacteriaceae</taxon>
        <taxon>Acidisarcina</taxon>
    </lineage>
</organism>
<dbReference type="PANTHER" id="PTHR30363">
    <property type="entry name" value="HTH-TYPE TRANSCRIPTIONAL REGULATOR SRLR-RELATED"/>
    <property type="match status" value="1"/>
</dbReference>
<keyword evidence="2" id="KW-0804">Transcription</keyword>
<dbReference type="InterPro" id="IPR037171">
    <property type="entry name" value="NagB/RpiA_transferase-like"/>
</dbReference>
<dbReference type="PROSITE" id="PS51000">
    <property type="entry name" value="HTH_DEOR_2"/>
    <property type="match status" value="1"/>
</dbReference>
<keyword evidence="5" id="KW-1185">Reference proteome</keyword>
<sequence length="261" mass="27865">MSSKTDQRAKEILRLLLQQGKTSIEELSGTFGTSSASVRRDLVRLEERGLVHRTHGGAMLAEQAVYEPFRFDASFQVREDRFAQEKQRIAQAAAGIVQEGETIGLNAGTTATQIARCLRQRSNLRIVTNAVNIGMELSSSAGLTTHLTGGTMRWAGAFSLIGPAAIESLNNLVMDRLFLGVCGVDAMRGATAIEPDEAAVFRVMTRQAKQVVVVADSSKVGMASPAVICSAGAIHMLITDDGASEEALAAFTRLGVQVMVV</sequence>
<dbReference type="PANTHER" id="PTHR30363:SF44">
    <property type="entry name" value="AGA OPERON TRANSCRIPTIONAL REPRESSOR-RELATED"/>
    <property type="match status" value="1"/>
</dbReference>
<dbReference type="InterPro" id="IPR000485">
    <property type="entry name" value="AsnC-type_HTH_dom"/>
</dbReference>
<proteinExistence type="predicted"/>
<dbReference type="Gene3D" id="1.10.10.10">
    <property type="entry name" value="Winged helix-like DNA-binding domain superfamily/Winged helix DNA-binding domain"/>
    <property type="match status" value="1"/>
</dbReference>
<evidence type="ECO:0000313" key="4">
    <source>
        <dbReference type="EMBL" id="AXC14636.1"/>
    </source>
</evidence>
<dbReference type="InterPro" id="IPR036390">
    <property type="entry name" value="WH_DNA-bd_sf"/>
</dbReference>
<dbReference type="Gene3D" id="3.40.50.1360">
    <property type="match status" value="1"/>
</dbReference>
<dbReference type="PRINTS" id="PR00037">
    <property type="entry name" value="HTHLACR"/>
</dbReference>
<dbReference type="Pfam" id="PF00455">
    <property type="entry name" value="DeoRC"/>
    <property type="match status" value="1"/>
</dbReference>
<evidence type="ECO:0000259" key="3">
    <source>
        <dbReference type="PROSITE" id="PS51000"/>
    </source>
</evidence>
<protein>
    <submittedName>
        <fullName evidence="4">Transcriptional regulator of rhamnose utilization, DeoR family</fullName>
    </submittedName>
</protein>
<evidence type="ECO:0000256" key="2">
    <source>
        <dbReference type="ARBA" id="ARBA00023163"/>
    </source>
</evidence>
<dbReference type="InterPro" id="IPR001034">
    <property type="entry name" value="DeoR_HTH"/>
</dbReference>
<reference evidence="4 5" key="1">
    <citation type="journal article" date="2018" name="Front. Microbiol.">
        <title>Hydrolytic Capabilities as a Key to Environmental Success: Chitinolytic and Cellulolytic Acidobacteria From Acidic Sub-arctic Soils and Boreal Peatlands.</title>
        <authorList>
            <person name="Belova S.E."/>
            <person name="Ravin N.V."/>
            <person name="Pankratov T.A."/>
            <person name="Rakitin A.L."/>
            <person name="Ivanova A.A."/>
            <person name="Beletsky A.V."/>
            <person name="Mardanov A.V."/>
            <person name="Sinninghe Damste J.S."/>
            <person name="Dedysh S.N."/>
        </authorList>
    </citation>
    <scope>NUCLEOTIDE SEQUENCE [LARGE SCALE GENOMIC DNA]</scope>
    <source>
        <strain evidence="4 5">SBC82</strain>
    </source>
</reference>
<dbReference type="SMART" id="SM00420">
    <property type="entry name" value="HTH_DEOR"/>
    <property type="match status" value="1"/>
</dbReference>
<keyword evidence="1" id="KW-0805">Transcription regulation</keyword>
<dbReference type="GO" id="GO:0043565">
    <property type="term" value="F:sequence-specific DNA binding"/>
    <property type="evidence" value="ECO:0007669"/>
    <property type="project" value="InterPro"/>
</dbReference>
<dbReference type="InterPro" id="IPR014036">
    <property type="entry name" value="DeoR-like_C"/>
</dbReference>
<dbReference type="InterPro" id="IPR036388">
    <property type="entry name" value="WH-like_DNA-bd_sf"/>
</dbReference>
<accession>A0A2Z5G7T4</accession>
<dbReference type="SUPFAM" id="SSF46785">
    <property type="entry name" value="Winged helix' DNA-binding domain"/>
    <property type="match status" value="1"/>
</dbReference>
<dbReference type="RefSeq" id="WP_114209371.1">
    <property type="nucleotide sequence ID" value="NZ_CP030840.1"/>
</dbReference>
<dbReference type="OrthoDB" id="9797223at2"/>
<dbReference type="SUPFAM" id="SSF100950">
    <property type="entry name" value="NagB/RpiA/CoA transferase-like"/>
    <property type="match status" value="1"/>
</dbReference>
<dbReference type="GO" id="GO:0003700">
    <property type="term" value="F:DNA-binding transcription factor activity"/>
    <property type="evidence" value="ECO:0007669"/>
    <property type="project" value="InterPro"/>
</dbReference>
<name>A0A2Z5G7T4_9BACT</name>
<dbReference type="KEGG" id="abas:ACPOL_5388"/>
<dbReference type="InterPro" id="IPR050313">
    <property type="entry name" value="Carb_Metab_HTH_regulators"/>
</dbReference>
<dbReference type="Proteomes" id="UP000253606">
    <property type="component" value="Chromosome"/>
</dbReference>
<evidence type="ECO:0000313" key="5">
    <source>
        <dbReference type="Proteomes" id="UP000253606"/>
    </source>
</evidence>
<dbReference type="Pfam" id="PF08220">
    <property type="entry name" value="HTH_DeoR"/>
    <property type="match status" value="1"/>
</dbReference>
<dbReference type="PRINTS" id="PR00033">
    <property type="entry name" value="HTHASNC"/>
</dbReference>
<dbReference type="SMART" id="SM01134">
    <property type="entry name" value="DeoRC"/>
    <property type="match status" value="1"/>
</dbReference>
<dbReference type="AlphaFoldDB" id="A0A2Z5G7T4"/>
<dbReference type="EMBL" id="CP030840">
    <property type="protein sequence ID" value="AXC14636.1"/>
    <property type="molecule type" value="Genomic_DNA"/>
</dbReference>
<gene>
    <name evidence="4" type="ORF">ACPOL_5388</name>
</gene>
<evidence type="ECO:0000256" key="1">
    <source>
        <dbReference type="ARBA" id="ARBA00023015"/>
    </source>
</evidence>